<accession>A0A7M4FTV5</accession>
<organism evidence="2 3">
    <name type="scientific">Crocodylus porosus</name>
    <name type="common">Saltwater crocodile</name>
    <name type="synonym">Estuarine crocodile</name>
    <dbReference type="NCBI Taxonomy" id="8502"/>
    <lineage>
        <taxon>Eukaryota</taxon>
        <taxon>Metazoa</taxon>
        <taxon>Chordata</taxon>
        <taxon>Craniata</taxon>
        <taxon>Vertebrata</taxon>
        <taxon>Euteleostomi</taxon>
        <taxon>Archelosauria</taxon>
        <taxon>Archosauria</taxon>
        <taxon>Crocodylia</taxon>
        <taxon>Longirostres</taxon>
        <taxon>Crocodylidae</taxon>
        <taxon>Crocodylus</taxon>
    </lineage>
</organism>
<reference evidence="2" key="2">
    <citation type="submission" date="2025-09" db="UniProtKB">
        <authorList>
            <consortium name="Ensembl"/>
        </authorList>
    </citation>
    <scope>IDENTIFICATION</scope>
</reference>
<feature type="compositionally biased region" description="Polar residues" evidence="1">
    <location>
        <begin position="1"/>
        <end position="15"/>
    </location>
</feature>
<protein>
    <submittedName>
        <fullName evidence="2">Uncharacterized protein</fullName>
    </submittedName>
</protein>
<feature type="region of interest" description="Disordered" evidence="1">
    <location>
        <begin position="1"/>
        <end position="24"/>
    </location>
</feature>
<name>A0A7M4FTV5_CROPO</name>
<keyword evidence="3" id="KW-1185">Reference proteome</keyword>
<evidence type="ECO:0000313" key="2">
    <source>
        <dbReference type="Ensembl" id="ENSCPRP00005006987.1"/>
    </source>
</evidence>
<dbReference type="Ensembl" id="ENSCPRT00005008189.1">
    <property type="protein sequence ID" value="ENSCPRP00005006987.1"/>
    <property type="gene ID" value="ENSCPRG00005004971.1"/>
</dbReference>
<evidence type="ECO:0000256" key="1">
    <source>
        <dbReference type="SAM" id="MobiDB-lite"/>
    </source>
</evidence>
<reference evidence="2" key="1">
    <citation type="submission" date="2025-08" db="UniProtKB">
        <authorList>
            <consortium name="Ensembl"/>
        </authorList>
    </citation>
    <scope>IDENTIFICATION</scope>
</reference>
<dbReference type="AlphaFoldDB" id="A0A7M4FTV5"/>
<sequence>RDFQSGSQSNVTSDASPAERCPEHSWPLYGLTQNKHDIGRANELHFHCYSDQILRARCIVPILGET</sequence>
<proteinExistence type="predicted"/>
<evidence type="ECO:0000313" key="3">
    <source>
        <dbReference type="Proteomes" id="UP000594220"/>
    </source>
</evidence>
<dbReference type="Proteomes" id="UP000594220">
    <property type="component" value="Unplaced"/>
</dbReference>